<dbReference type="Proteomes" id="UP001152300">
    <property type="component" value="Unassembled WGS sequence"/>
</dbReference>
<evidence type="ECO:0000313" key="2">
    <source>
        <dbReference type="Proteomes" id="UP001152300"/>
    </source>
</evidence>
<name>A0A9X0DET8_9HELO</name>
<comment type="caution">
    <text evidence="1">The sequence shown here is derived from an EMBL/GenBank/DDBJ whole genome shotgun (WGS) entry which is preliminary data.</text>
</comment>
<reference evidence="1" key="1">
    <citation type="submission" date="2022-11" db="EMBL/GenBank/DDBJ databases">
        <title>Genome Resource of Sclerotinia nivalis Strain SnTB1, a Plant Pathogen Isolated from American Ginseng.</title>
        <authorList>
            <person name="Fan S."/>
        </authorList>
    </citation>
    <scope>NUCLEOTIDE SEQUENCE</scope>
    <source>
        <strain evidence="1">SnTB1</strain>
    </source>
</reference>
<evidence type="ECO:0000313" key="1">
    <source>
        <dbReference type="EMBL" id="KAJ8060184.1"/>
    </source>
</evidence>
<sequence>MIMFFQMVIPVLYSVPTGSRFPFLLIAILPRLDIDNGTTDWEHKQSLPVYKIRANESNFSLVLSKNAYSLSSRKWSPDESQMDVNRHFIIVELLLESYIRGGARS</sequence>
<dbReference type="OrthoDB" id="43744at2759"/>
<dbReference type="AlphaFoldDB" id="A0A9X0DET8"/>
<gene>
    <name evidence="1" type="ORF">OCU04_010530</name>
</gene>
<dbReference type="EMBL" id="JAPEIS010000013">
    <property type="protein sequence ID" value="KAJ8060184.1"/>
    <property type="molecule type" value="Genomic_DNA"/>
</dbReference>
<protein>
    <submittedName>
        <fullName evidence="1">Uncharacterized protein</fullName>
    </submittedName>
</protein>
<organism evidence="1 2">
    <name type="scientific">Sclerotinia nivalis</name>
    <dbReference type="NCBI Taxonomy" id="352851"/>
    <lineage>
        <taxon>Eukaryota</taxon>
        <taxon>Fungi</taxon>
        <taxon>Dikarya</taxon>
        <taxon>Ascomycota</taxon>
        <taxon>Pezizomycotina</taxon>
        <taxon>Leotiomycetes</taxon>
        <taxon>Helotiales</taxon>
        <taxon>Sclerotiniaceae</taxon>
        <taxon>Sclerotinia</taxon>
    </lineage>
</organism>
<keyword evidence="2" id="KW-1185">Reference proteome</keyword>
<accession>A0A9X0DET8</accession>
<proteinExistence type="predicted"/>